<keyword evidence="2" id="KW-1185">Reference proteome</keyword>
<dbReference type="KEGG" id="dpx:DAPPUDRAFT_328941"/>
<protein>
    <submittedName>
        <fullName evidence="1">Uncharacterized protein</fullName>
    </submittedName>
</protein>
<dbReference type="InterPro" id="IPR012340">
    <property type="entry name" value="NA-bd_OB-fold"/>
</dbReference>
<dbReference type="eggNOG" id="KOG2102">
    <property type="taxonomic scope" value="Eukaryota"/>
</dbReference>
<dbReference type="AlphaFoldDB" id="E9HF67"/>
<dbReference type="STRING" id="6669.E9HF67"/>
<reference evidence="1 2" key="1">
    <citation type="journal article" date="2011" name="Science">
        <title>The ecoresponsive genome of Daphnia pulex.</title>
        <authorList>
            <person name="Colbourne J.K."/>
            <person name="Pfrender M.E."/>
            <person name="Gilbert D."/>
            <person name="Thomas W.K."/>
            <person name="Tucker A."/>
            <person name="Oakley T.H."/>
            <person name="Tokishita S."/>
            <person name="Aerts A."/>
            <person name="Arnold G.J."/>
            <person name="Basu M.K."/>
            <person name="Bauer D.J."/>
            <person name="Caceres C.E."/>
            <person name="Carmel L."/>
            <person name="Casola C."/>
            <person name="Choi J.H."/>
            <person name="Detter J.C."/>
            <person name="Dong Q."/>
            <person name="Dusheyko S."/>
            <person name="Eads B.D."/>
            <person name="Frohlich T."/>
            <person name="Geiler-Samerotte K.A."/>
            <person name="Gerlach D."/>
            <person name="Hatcher P."/>
            <person name="Jogdeo S."/>
            <person name="Krijgsveld J."/>
            <person name="Kriventseva E.V."/>
            <person name="Kultz D."/>
            <person name="Laforsch C."/>
            <person name="Lindquist E."/>
            <person name="Lopez J."/>
            <person name="Manak J.R."/>
            <person name="Muller J."/>
            <person name="Pangilinan J."/>
            <person name="Patwardhan R.P."/>
            <person name="Pitluck S."/>
            <person name="Pritham E.J."/>
            <person name="Rechtsteiner A."/>
            <person name="Rho M."/>
            <person name="Rogozin I.B."/>
            <person name="Sakarya O."/>
            <person name="Salamov A."/>
            <person name="Schaack S."/>
            <person name="Shapiro H."/>
            <person name="Shiga Y."/>
            <person name="Skalitzky C."/>
            <person name="Smith Z."/>
            <person name="Souvorov A."/>
            <person name="Sung W."/>
            <person name="Tang Z."/>
            <person name="Tsuchiya D."/>
            <person name="Tu H."/>
            <person name="Vos H."/>
            <person name="Wang M."/>
            <person name="Wolf Y.I."/>
            <person name="Yamagata H."/>
            <person name="Yamada T."/>
            <person name="Ye Y."/>
            <person name="Shaw J.R."/>
            <person name="Andrews J."/>
            <person name="Crease T.J."/>
            <person name="Tang H."/>
            <person name="Lucas S.M."/>
            <person name="Robertson H.M."/>
            <person name="Bork P."/>
            <person name="Koonin E.V."/>
            <person name="Zdobnov E.M."/>
            <person name="Grigoriev I.V."/>
            <person name="Lynch M."/>
            <person name="Boore J.L."/>
        </authorList>
    </citation>
    <scope>NUCLEOTIDE SEQUENCE [LARGE SCALE GENOMIC DNA]</scope>
</reference>
<sequence>MRKNSHFLQNLGIPSSIHLLKKGKVFLCLEPPPLLTGNFRSSNLATTFRDIGYFFHTYTKLAAKSLQETHSERHLANLIRKSGSIEVNGIVLAVLDHSVDVDLIYLEIIRRLYIEVNCIFTGKKVSVFVKSAFGFMFTIRNYTIEDDTREVAYKGIGKLTLVWDPESPGSQPTHQVISVFSLLEILLVPHTENDKLDFTLVLQRPNYVQ</sequence>
<organism evidence="1 2">
    <name type="scientific">Daphnia pulex</name>
    <name type="common">Water flea</name>
    <dbReference type="NCBI Taxonomy" id="6669"/>
    <lineage>
        <taxon>Eukaryota</taxon>
        <taxon>Metazoa</taxon>
        <taxon>Ecdysozoa</taxon>
        <taxon>Arthropoda</taxon>
        <taxon>Crustacea</taxon>
        <taxon>Branchiopoda</taxon>
        <taxon>Diplostraca</taxon>
        <taxon>Cladocera</taxon>
        <taxon>Anomopoda</taxon>
        <taxon>Daphniidae</taxon>
        <taxon>Daphnia</taxon>
    </lineage>
</organism>
<dbReference type="HOGENOM" id="CLU_1316590_0_0_1"/>
<dbReference type="Proteomes" id="UP000000305">
    <property type="component" value="Unassembled WGS sequence"/>
</dbReference>
<dbReference type="OrthoDB" id="372421at2759"/>
<gene>
    <name evidence="1" type="ORF">DAPPUDRAFT_328941</name>
</gene>
<dbReference type="InParanoid" id="E9HF67"/>
<dbReference type="EMBL" id="GL732633">
    <property type="protein sequence ID" value="EFX69639.1"/>
    <property type="molecule type" value="Genomic_DNA"/>
</dbReference>
<evidence type="ECO:0000313" key="1">
    <source>
        <dbReference type="EMBL" id="EFX69639.1"/>
    </source>
</evidence>
<dbReference type="Gene3D" id="2.40.50.140">
    <property type="entry name" value="Nucleic acid-binding proteins"/>
    <property type="match status" value="1"/>
</dbReference>
<evidence type="ECO:0000313" key="2">
    <source>
        <dbReference type="Proteomes" id="UP000000305"/>
    </source>
</evidence>
<proteinExistence type="predicted"/>
<accession>E9HF67</accession>
<name>E9HF67_DAPPU</name>